<sequence length="219" mass="24837">MSYFSANLLTLQEKALLVKLFYLNQQNSVAAVREFRRMKQIRRGPMSPCALRKMIQKFETTGQLGIFLGRVRKQILSSSLENVATAVVEASSQSVHGSVSVPIVSRVLDMPYSTVGKILRRVLNFHSYKIEPMHLLQDGDSNVRTTFALAFLARIVIDVTWPWNILWSDTFASMGTLTPTNVEFGLRKTLRLSRNNPCILTKLQYGVVLRLSLSLDRIF</sequence>
<proteinExistence type="predicted"/>
<keyword evidence="3" id="KW-1185">Reference proteome</keyword>
<accession>A0A4Y2WUR9</accession>
<dbReference type="InterPro" id="IPR032135">
    <property type="entry name" value="DUF4817"/>
</dbReference>
<gene>
    <name evidence="2" type="ORF">AVEN_135998_1</name>
</gene>
<name>A0A4Y2WUR9_ARAVE</name>
<dbReference type="PANTHER" id="PTHR47326:SF1">
    <property type="entry name" value="HTH PSQ-TYPE DOMAIN-CONTAINING PROTEIN"/>
    <property type="match status" value="1"/>
</dbReference>
<dbReference type="Pfam" id="PF16087">
    <property type="entry name" value="DUF4817"/>
    <property type="match status" value="1"/>
</dbReference>
<dbReference type="PANTHER" id="PTHR47326">
    <property type="entry name" value="TRANSPOSABLE ELEMENT TC3 TRANSPOSASE-LIKE PROTEIN"/>
    <property type="match status" value="1"/>
</dbReference>
<evidence type="ECO:0000313" key="3">
    <source>
        <dbReference type="Proteomes" id="UP000499080"/>
    </source>
</evidence>
<organism evidence="2 3">
    <name type="scientific">Araneus ventricosus</name>
    <name type="common">Orbweaver spider</name>
    <name type="synonym">Epeira ventricosa</name>
    <dbReference type="NCBI Taxonomy" id="182803"/>
    <lineage>
        <taxon>Eukaryota</taxon>
        <taxon>Metazoa</taxon>
        <taxon>Ecdysozoa</taxon>
        <taxon>Arthropoda</taxon>
        <taxon>Chelicerata</taxon>
        <taxon>Arachnida</taxon>
        <taxon>Araneae</taxon>
        <taxon>Araneomorphae</taxon>
        <taxon>Entelegynae</taxon>
        <taxon>Araneoidea</taxon>
        <taxon>Araneidae</taxon>
        <taxon>Araneus</taxon>
    </lineage>
</organism>
<dbReference type="Proteomes" id="UP000499080">
    <property type="component" value="Unassembled WGS sequence"/>
</dbReference>
<evidence type="ECO:0000259" key="1">
    <source>
        <dbReference type="Pfam" id="PF16087"/>
    </source>
</evidence>
<reference evidence="2 3" key="1">
    <citation type="journal article" date="2019" name="Sci. Rep.">
        <title>Orb-weaving spider Araneus ventricosus genome elucidates the spidroin gene catalogue.</title>
        <authorList>
            <person name="Kono N."/>
            <person name="Nakamura H."/>
            <person name="Ohtoshi R."/>
            <person name="Moran D.A.P."/>
            <person name="Shinohara A."/>
            <person name="Yoshida Y."/>
            <person name="Fujiwara M."/>
            <person name="Mori M."/>
            <person name="Tomita M."/>
            <person name="Arakawa K."/>
        </authorList>
    </citation>
    <scope>NUCLEOTIDE SEQUENCE [LARGE SCALE GENOMIC DNA]</scope>
</reference>
<feature type="domain" description="DUF4817" evidence="1">
    <location>
        <begin position="10"/>
        <end position="64"/>
    </location>
</feature>
<evidence type="ECO:0000313" key="2">
    <source>
        <dbReference type="EMBL" id="GBO40374.1"/>
    </source>
</evidence>
<dbReference type="EMBL" id="BGPR01065586">
    <property type="protein sequence ID" value="GBO40374.1"/>
    <property type="molecule type" value="Genomic_DNA"/>
</dbReference>
<dbReference type="OrthoDB" id="6471039at2759"/>
<comment type="caution">
    <text evidence="2">The sequence shown here is derived from an EMBL/GenBank/DDBJ whole genome shotgun (WGS) entry which is preliminary data.</text>
</comment>
<protein>
    <recommendedName>
        <fullName evidence="1">DUF4817 domain-containing protein</fullName>
    </recommendedName>
</protein>
<dbReference type="AlphaFoldDB" id="A0A4Y2WUR9"/>